<keyword evidence="9" id="KW-1185">Reference proteome</keyword>
<evidence type="ECO:0000256" key="6">
    <source>
        <dbReference type="ARBA" id="ARBA00023136"/>
    </source>
</evidence>
<dbReference type="AlphaFoldDB" id="A0A2P6TSL0"/>
<evidence type="ECO:0000313" key="8">
    <source>
        <dbReference type="EMBL" id="PRW57049.1"/>
    </source>
</evidence>
<gene>
    <name evidence="8" type="ORF">C2E21_4028</name>
</gene>
<dbReference type="SUPFAM" id="SSF47928">
    <property type="entry name" value="N-terminal domain of the delta subunit of the F1F0-ATP synthase"/>
    <property type="match status" value="1"/>
</dbReference>
<evidence type="ECO:0000313" key="9">
    <source>
        <dbReference type="Proteomes" id="UP000239899"/>
    </source>
</evidence>
<evidence type="ECO:0000256" key="5">
    <source>
        <dbReference type="ARBA" id="ARBA00023065"/>
    </source>
</evidence>
<evidence type="ECO:0000256" key="7">
    <source>
        <dbReference type="ARBA" id="ARBA00023310"/>
    </source>
</evidence>
<name>A0A2P6TSL0_CHLSO</name>
<evidence type="ECO:0000256" key="2">
    <source>
        <dbReference type="ARBA" id="ARBA00007046"/>
    </source>
</evidence>
<evidence type="ECO:0000256" key="3">
    <source>
        <dbReference type="ARBA" id="ARBA00022448"/>
    </source>
</evidence>
<protein>
    <submittedName>
        <fullName evidence="8">ATP synthase subunit mitochondrial</fullName>
    </submittedName>
</protein>
<dbReference type="GO" id="GO:0046933">
    <property type="term" value="F:proton-transporting ATP synthase activity, rotational mechanism"/>
    <property type="evidence" value="ECO:0007669"/>
    <property type="project" value="InterPro"/>
</dbReference>
<dbReference type="PRINTS" id="PR00125">
    <property type="entry name" value="ATPASEDELTA"/>
</dbReference>
<keyword evidence="4" id="KW-0375">Hydrogen ion transport</keyword>
<dbReference type="InterPro" id="IPR026015">
    <property type="entry name" value="ATP_synth_OSCP/delta_N_sf"/>
</dbReference>
<evidence type="ECO:0000256" key="4">
    <source>
        <dbReference type="ARBA" id="ARBA00022781"/>
    </source>
</evidence>
<keyword evidence="5" id="KW-0406">Ion transport</keyword>
<dbReference type="Proteomes" id="UP000239899">
    <property type="component" value="Unassembled WGS sequence"/>
</dbReference>
<dbReference type="PANTHER" id="PTHR11910">
    <property type="entry name" value="ATP SYNTHASE DELTA CHAIN"/>
    <property type="match status" value="1"/>
</dbReference>
<reference evidence="8 9" key="1">
    <citation type="journal article" date="2018" name="Plant J.">
        <title>Genome sequences of Chlorella sorokiniana UTEX 1602 and Micractinium conductrix SAG 241.80: implications to maltose excretion by a green alga.</title>
        <authorList>
            <person name="Arriola M.B."/>
            <person name="Velmurugan N."/>
            <person name="Zhang Y."/>
            <person name="Plunkett M.H."/>
            <person name="Hondzo H."/>
            <person name="Barney B.M."/>
        </authorList>
    </citation>
    <scope>NUCLEOTIDE SEQUENCE [LARGE SCALE GENOMIC DNA]</scope>
    <source>
        <strain evidence="9">UTEX 1602</strain>
    </source>
</reference>
<accession>A0A2P6TSL0</accession>
<keyword evidence="6" id="KW-0472">Membrane</keyword>
<organism evidence="8 9">
    <name type="scientific">Chlorella sorokiniana</name>
    <name type="common">Freshwater green alga</name>
    <dbReference type="NCBI Taxonomy" id="3076"/>
    <lineage>
        <taxon>Eukaryota</taxon>
        <taxon>Viridiplantae</taxon>
        <taxon>Chlorophyta</taxon>
        <taxon>core chlorophytes</taxon>
        <taxon>Trebouxiophyceae</taxon>
        <taxon>Chlorellales</taxon>
        <taxon>Chlorellaceae</taxon>
        <taxon>Chlorella clade</taxon>
        <taxon>Chlorella</taxon>
    </lineage>
</organism>
<comment type="similarity">
    <text evidence="2">Belongs to the ATPase delta chain family.</text>
</comment>
<sequence length="210" mass="22571">MLRRGVSQIVLRGARGLAQAAEKEVKLPPQHGIAGRYAAALYMAAVKSDSLSKVESELGSVAQLMSESKDFSTFITDPSVPRNTKLDGLDAVLSKMGASEITKNFVGLLSANNRLVELGKIVSKFEEIAAEQRGEVKAMVTTAEGLSADEVEEIKRGLQPLLKPGQKLTLEEVVDPSIIGGVILALGDRYVDMSILARVKKLQQIVRDAV</sequence>
<evidence type="ECO:0000256" key="1">
    <source>
        <dbReference type="ARBA" id="ARBA00004370"/>
    </source>
</evidence>
<keyword evidence="7" id="KW-0066">ATP synthesis</keyword>
<dbReference type="Gene3D" id="1.10.520.20">
    <property type="entry name" value="N-terminal domain of the delta subunit of the F1F0-ATP synthase"/>
    <property type="match status" value="1"/>
</dbReference>
<dbReference type="EMBL" id="LHPG02000007">
    <property type="protein sequence ID" value="PRW57049.1"/>
    <property type="molecule type" value="Genomic_DNA"/>
</dbReference>
<dbReference type="GO" id="GO:0016020">
    <property type="term" value="C:membrane"/>
    <property type="evidence" value="ECO:0007669"/>
    <property type="project" value="UniProtKB-SubCell"/>
</dbReference>
<dbReference type="STRING" id="3076.A0A2P6TSL0"/>
<dbReference type="NCBIfam" id="TIGR01145">
    <property type="entry name" value="ATP_synt_delta"/>
    <property type="match status" value="1"/>
</dbReference>
<dbReference type="HAMAP" id="MF_01416">
    <property type="entry name" value="ATP_synth_delta_bact"/>
    <property type="match status" value="1"/>
</dbReference>
<comment type="subcellular location">
    <subcellularLocation>
        <location evidence="1">Membrane</location>
    </subcellularLocation>
</comment>
<comment type="caution">
    <text evidence="8">The sequence shown here is derived from an EMBL/GenBank/DDBJ whole genome shotgun (WGS) entry which is preliminary data.</text>
</comment>
<proteinExistence type="inferred from homology"/>
<keyword evidence="3" id="KW-0813">Transport</keyword>
<dbReference type="InterPro" id="IPR000711">
    <property type="entry name" value="ATPase_OSCP/dsu"/>
</dbReference>
<dbReference type="OrthoDB" id="1262810at2759"/>
<dbReference type="Pfam" id="PF00213">
    <property type="entry name" value="OSCP"/>
    <property type="match status" value="1"/>
</dbReference>